<evidence type="ECO:0000313" key="9">
    <source>
        <dbReference type="Proteomes" id="UP001159257"/>
    </source>
</evidence>
<dbReference type="EMBL" id="FXWV01000005">
    <property type="protein sequence ID" value="SMR73568.1"/>
    <property type="molecule type" value="Genomic_DNA"/>
</dbReference>
<dbReference type="InterPro" id="IPR055361">
    <property type="entry name" value="tRNA_methyltr_TrmB_bact"/>
</dbReference>
<accession>A0ABY1RZ34</accession>
<keyword evidence="5 7" id="KW-0949">S-adenosyl-L-methionine</keyword>
<dbReference type="InterPro" id="IPR029063">
    <property type="entry name" value="SAM-dependent_MTases_sf"/>
</dbReference>
<keyword evidence="4 7" id="KW-0808">Transferase</keyword>
<feature type="binding site" evidence="7">
    <location>
        <position position="171"/>
    </location>
    <ligand>
        <name>substrate</name>
    </ligand>
</feature>
<evidence type="ECO:0000313" key="8">
    <source>
        <dbReference type="EMBL" id="SMR73568.1"/>
    </source>
</evidence>
<evidence type="ECO:0000256" key="3">
    <source>
        <dbReference type="ARBA" id="ARBA00022603"/>
    </source>
</evidence>
<comment type="caution">
    <text evidence="8">The sequence shown here is derived from an EMBL/GenBank/DDBJ whole genome shotgun (WGS) entry which is preliminary data.</text>
</comment>
<evidence type="ECO:0000256" key="4">
    <source>
        <dbReference type="ARBA" id="ARBA00022679"/>
    </source>
</evidence>
<proteinExistence type="inferred from homology"/>
<dbReference type="PANTHER" id="PTHR23417">
    <property type="entry name" value="3-DEOXY-D-MANNO-OCTULOSONIC-ACID TRANSFERASE/TRNA GUANINE-N 7 - -METHYLTRANSFERASE"/>
    <property type="match status" value="1"/>
</dbReference>
<dbReference type="Pfam" id="PF02390">
    <property type="entry name" value="Methyltransf_4"/>
    <property type="match status" value="1"/>
</dbReference>
<dbReference type="SUPFAM" id="SSF53335">
    <property type="entry name" value="S-adenosyl-L-methionine-dependent methyltransferases"/>
    <property type="match status" value="1"/>
</dbReference>
<evidence type="ECO:0000256" key="2">
    <source>
        <dbReference type="ARBA" id="ARBA00003015"/>
    </source>
</evidence>
<dbReference type="NCBIfam" id="TIGR00091">
    <property type="entry name" value="tRNA (guanosine(46)-N7)-methyltransferase TrmB"/>
    <property type="match status" value="1"/>
</dbReference>
<evidence type="ECO:0000256" key="7">
    <source>
        <dbReference type="HAMAP-Rule" id="MF_01057"/>
    </source>
</evidence>
<comment type="catalytic activity">
    <reaction evidence="1 7">
        <text>guanosine(46) in tRNA + S-adenosyl-L-methionine = N(7)-methylguanosine(46) in tRNA + S-adenosyl-L-homocysteine</text>
        <dbReference type="Rhea" id="RHEA:42708"/>
        <dbReference type="Rhea" id="RHEA-COMP:10188"/>
        <dbReference type="Rhea" id="RHEA-COMP:10189"/>
        <dbReference type="ChEBI" id="CHEBI:57856"/>
        <dbReference type="ChEBI" id="CHEBI:59789"/>
        <dbReference type="ChEBI" id="CHEBI:74269"/>
        <dbReference type="ChEBI" id="CHEBI:74480"/>
        <dbReference type="EC" id="2.1.1.33"/>
    </reaction>
</comment>
<dbReference type="RefSeq" id="WP_239040740.1">
    <property type="nucleotide sequence ID" value="NZ_BAAAEY010000005.1"/>
</dbReference>
<reference evidence="8 9" key="1">
    <citation type="submission" date="2017-05" db="EMBL/GenBank/DDBJ databases">
        <authorList>
            <person name="Varghese N."/>
            <person name="Submissions S."/>
        </authorList>
    </citation>
    <scope>NUCLEOTIDE SEQUENCE [LARGE SCALE GENOMIC DNA]</scope>
    <source>
        <strain evidence="8 9">CGMCC 1.7287</strain>
    </source>
</reference>
<feature type="binding site" evidence="7">
    <location>
        <position position="85"/>
    </location>
    <ligand>
        <name>S-adenosyl-L-methionine</name>
        <dbReference type="ChEBI" id="CHEBI:59789"/>
    </ligand>
</feature>
<evidence type="ECO:0000256" key="6">
    <source>
        <dbReference type="ARBA" id="ARBA00022694"/>
    </source>
</evidence>
<dbReference type="PROSITE" id="PS51625">
    <property type="entry name" value="SAM_MT_TRMB"/>
    <property type="match status" value="1"/>
</dbReference>
<dbReference type="EC" id="2.1.1.33" evidence="7"/>
<name>A0ABY1RZ34_9GAMM</name>
<comment type="caution">
    <text evidence="7">Lacks conserved residue(s) required for the propagation of feature annotation.</text>
</comment>
<dbReference type="PANTHER" id="PTHR23417:SF14">
    <property type="entry name" value="PENTACOTRIPEPTIDE-REPEAT REGION OF PRORP DOMAIN-CONTAINING PROTEIN"/>
    <property type="match status" value="1"/>
</dbReference>
<feature type="binding site" evidence="7">
    <location>
        <position position="112"/>
    </location>
    <ligand>
        <name>S-adenosyl-L-methionine</name>
        <dbReference type="ChEBI" id="CHEBI:59789"/>
    </ligand>
</feature>
<keyword evidence="3 7" id="KW-0489">Methyltransferase</keyword>
<gene>
    <name evidence="7" type="primary">trmB</name>
    <name evidence="8" type="ORF">SAMN04487964_10544</name>
</gene>
<keyword evidence="6 7" id="KW-0819">tRNA processing</keyword>
<organism evidence="8 9">
    <name type="scientific">Marinobacterium sediminicola</name>
    <dbReference type="NCBI Taxonomy" id="518898"/>
    <lineage>
        <taxon>Bacteria</taxon>
        <taxon>Pseudomonadati</taxon>
        <taxon>Pseudomonadota</taxon>
        <taxon>Gammaproteobacteria</taxon>
        <taxon>Oceanospirillales</taxon>
        <taxon>Oceanospirillaceae</taxon>
        <taxon>Marinobacterium</taxon>
    </lineage>
</organism>
<dbReference type="InterPro" id="IPR003358">
    <property type="entry name" value="tRNA_(Gua-N-7)_MeTrfase_Trmb"/>
</dbReference>
<comment type="function">
    <text evidence="2 7">Catalyzes the formation of N(7)-methylguanine at position 46 (m7G46) in tRNA.</text>
</comment>
<evidence type="ECO:0000256" key="1">
    <source>
        <dbReference type="ARBA" id="ARBA00000142"/>
    </source>
</evidence>
<dbReference type="HAMAP" id="MF_01057">
    <property type="entry name" value="tRNA_methyltr_TrmB"/>
    <property type="match status" value="1"/>
</dbReference>
<comment type="similarity">
    <text evidence="7">Belongs to the class I-like SAM-binding methyltransferase superfamily. TrmB family.</text>
</comment>
<feature type="binding site" evidence="7">
    <location>
        <position position="135"/>
    </location>
    <ligand>
        <name>S-adenosyl-L-methionine</name>
        <dbReference type="ChEBI" id="CHEBI:59789"/>
    </ligand>
</feature>
<dbReference type="CDD" id="cd02440">
    <property type="entry name" value="AdoMet_MTases"/>
    <property type="match status" value="1"/>
</dbReference>
<dbReference type="Gene3D" id="3.40.50.150">
    <property type="entry name" value="Vaccinia Virus protein VP39"/>
    <property type="match status" value="1"/>
</dbReference>
<sequence>MTEEQKPLRRIRSFVVRAGRMTEGQQRAMEQNWPKYGLELKDGKIDYATVFGREAPVVLEIGFGMGDSLIEMARRAPEKDFIGIEVHPPGVGRLLSRVEEEGLTNIRVYCDDAVEVLAQCIPDASLDTLQLFFPDPWHKKRHHKRRIVQPEFAQKIRQKLRIGGCFHMATDWENYAEHMMEVMSAADGYRNQAGSGQYSPQPEWRPVTKFQQRGERLGHGVWDLMFERIE</sequence>
<feature type="binding site" evidence="7">
    <location>
        <position position="139"/>
    </location>
    <ligand>
        <name>substrate</name>
    </ligand>
</feature>
<dbReference type="Proteomes" id="UP001159257">
    <property type="component" value="Unassembled WGS sequence"/>
</dbReference>
<keyword evidence="9" id="KW-1185">Reference proteome</keyword>
<evidence type="ECO:0000256" key="5">
    <source>
        <dbReference type="ARBA" id="ARBA00022691"/>
    </source>
</evidence>
<comment type="pathway">
    <text evidence="7">tRNA modification; N(7)-methylguanine-tRNA biosynthesis.</text>
</comment>
<protein>
    <recommendedName>
        <fullName evidence="7">tRNA (guanine-N(7)-)-methyltransferase</fullName>
        <ecNumber evidence="7">2.1.1.33</ecNumber>
    </recommendedName>
    <alternativeName>
        <fullName evidence="7">tRNA (guanine(46)-N(7))-methyltransferase</fullName>
    </alternativeName>
    <alternativeName>
        <fullName evidence="7">tRNA(m7G46)-methyltransferase</fullName>
    </alternativeName>
</protein>
<feature type="binding site" evidence="7">
    <location>
        <position position="60"/>
    </location>
    <ligand>
        <name>S-adenosyl-L-methionine</name>
        <dbReference type="ChEBI" id="CHEBI:59789"/>
    </ligand>
</feature>